<keyword evidence="4" id="KW-0206">Cytoskeleton</keyword>
<organism evidence="7 9">
    <name type="scientific">Polarella glacialis</name>
    <name type="common">Dinoflagellate</name>
    <dbReference type="NCBI Taxonomy" id="89957"/>
    <lineage>
        <taxon>Eukaryota</taxon>
        <taxon>Sar</taxon>
        <taxon>Alveolata</taxon>
        <taxon>Dinophyceae</taxon>
        <taxon>Suessiales</taxon>
        <taxon>Suessiaceae</taxon>
        <taxon>Polarella</taxon>
    </lineage>
</organism>
<keyword evidence="9" id="KW-1185">Reference proteome</keyword>
<accession>A0A813H299</accession>
<dbReference type="GO" id="GO:0035082">
    <property type="term" value="P:axoneme assembly"/>
    <property type="evidence" value="ECO:0007669"/>
    <property type="project" value="TreeGrafter"/>
</dbReference>
<keyword evidence="5" id="KW-0966">Cell projection</keyword>
<dbReference type="OrthoDB" id="272202at2759"/>
<dbReference type="AlphaFoldDB" id="A0A813H299"/>
<sequence>MGTSDIALERVQALLKVDSGNGSMYNHLVRTVRLLAADKPENALAQLETLSRQLKESAFSGAPAPEQAEESIAAVAAEEQRKRWALQSLQLLKSPSDHTATPKVLAAVQNFLEDASMFEWAGVGFGRQESFHIAMSLRKLAAETPALDSLRLWGKLLGTEGDYLVAEGVLKMPPGGLSAGAAMPGTPEYDVEERGEGANSCSYWVSSGASAGWVRLPSARASQIAAARNIKRMLTGSLNSSVPSTPWFPGTEQHLLRVQIARISSTCTLAAKGWYEPDEESGIKNKIKMVDAENLAFPASEELATQDGWVHASPFLLSNGKSTWPDLEALGEKLTEEQTAEISAQAEAEPEHAMLEGITEDLAELKPEDAEGGSPAWSIKVYGDEGVYDFGENGGAKTYRVTAVRSTIWPGAVTVAQGSRFANLYVGYGMKCGTMVPSQKESGLPLRGTLPLMPVAPDDICDEPKDLEENEEPNPIQDEAESDKGDVDEDPEA</sequence>
<evidence type="ECO:0000256" key="5">
    <source>
        <dbReference type="ARBA" id="ARBA00023273"/>
    </source>
</evidence>
<dbReference type="Pfam" id="PF04712">
    <property type="entry name" value="Radial_spoke"/>
    <property type="match status" value="2"/>
</dbReference>
<proteinExistence type="predicted"/>
<evidence type="ECO:0000256" key="2">
    <source>
        <dbReference type="ARBA" id="ARBA00022490"/>
    </source>
</evidence>
<evidence type="ECO:0000313" key="9">
    <source>
        <dbReference type="Proteomes" id="UP000654075"/>
    </source>
</evidence>
<dbReference type="Proteomes" id="UP000626109">
    <property type="component" value="Unassembled WGS sequence"/>
</dbReference>
<evidence type="ECO:0000256" key="1">
    <source>
        <dbReference type="ARBA" id="ARBA00004430"/>
    </source>
</evidence>
<gene>
    <name evidence="7" type="ORF">PGLA1383_LOCUS47841</name>
    <name evidence="8" type="ORF">PGLA2088_LOCUS31343</name>
</gene>
<feature type="region of interest" description="Disordered" evidence="6">
    <location>
        <begin position="450"/>
        <end position="493"/>
    </location>
</feature>
<evidence type="ECO:0000256" key="3">
    <source>
        <dbReference type="ARBA" id="ARBA00023069"/>
    </source>
</evidence>
<comment type="subcellular location">
    <subcellularLocation>
        <location evidence="1">Cytoplasm</location>
        <location evidence="1">Cytoskeleton</location>
        <location evidence="1">Cilium axoneme</location>
    </subcellularLocation>
</comment>
<dbReference type="GO" id="GO:0060294">
    <property type="term" value="P:cilium movement involved in cell motility"/>
    <property type="evidence" value="ECO:0007669"/>
    <property type="project" value="InterPro"/>
</dbReference>
<keyword evidence="3" id="KW-0969">Cilium</keyword>
<dbReference type="EMBL" id="CAJNNV010030223">
    <property type="protein sequence ID" value="CAE8631839.1"/>
    <property type="molecule type" value="Genomic_DNA"/>
</dbReference>
<dbReference type="EMBL" id="CAJNNW010029331">
    <property type="protein sequence ID" value="CAE8699871.1"/>
    <property type="molecule type" value="Genomic_DNA"/>
</dbReference>
<keyword evidence="2" id="KW-0963">Cytoplasm</keyword>
<name>A0A813H299_POLGL</name>
<evidence type="ECO:0000256" key="6">
    <source>
        <dbReference type="SAM" id="MobiDB-lite"/>
    </source>
</evidence>
<feature type="compositionally biased region" description="Acidic residues" evidence="6">
    <location>
        <begin position="459"/>
        <end position="493"/>
    </location>
</feature>
<dbReference type="PANTHER" id="PTHR13159">
    <property type="entry name" value="RADIAL SPOKEHEAD-RELATED"/>
    <property type="match status" value="1"/>
</dbReference>
<dbReference type="InterPro" id="IPR006802">
    <property type="entry name" value="Radial_spoke"/>
</dbReference>
<dbReference type="GO" id="GO:0001534">
    <property type="term" value="C:radial spoke"/>
    <property type="evidence" value="ECO:0007669"/>
    <property type="project" value="InterPro"/>
</dbReference>
<comment type="caution">
    <text evidence="7">The sequence shown here is derived from an EMBL/GenBank/DDBJ whole genome shotgun (WGS) entry which is preliminary data.</text>
</comment>
<evidence type="ECO:0000313" key="8">
    <source>
        <dbReference type="EMBL" id="CAE8699871.1"/>
    </source>
</evidence>
<evidence type="ECO:0008006" key="10">
    <source>
        <dbReference type="Google" id="ProtNLM"/>
    </source>
</evidence>
<reference evidence="7" key="1">
    <citation type="submission" date="2021-02" db="EMBL/GenBank/DDBJ databases">
        <authorList>
            <person name="Dougan E. K."/>
            <person name="Rhodes N."/>
            <person name="Thang M."/>
            <person name="Chan C."/>
        </authorList>
    </citation>
    <scope>NUCLEOTIDE SEQUENCE</scope>
</reference>
<evidence type="ECO:0000256" key="4">
    <source>
        <dbReference type="ARBA" id="ARBA00023212"/>
    </source>
</evidence>
<evidence type="ECO:0000313" key="7">
    <source>
        <dbReference type="EMBL" id="CAE8631839.1"/>
    </source>
</evidence>
<protein>
    <recommendedName>
        <fullName evidence="10">Radial spokehead-like protein</fullName>
    </recommendedName>
</protein>
<dbReference type="PANTHER" id="PTHR13159:SF0">
    <property type="entry name" value="RADIAL SPOKE HEAD 6 HOMOLOG A"/>
    <property type="match status" value="1"/>
</dbReference>
<dbReference type="Proteomes" id="UP000654075">
    <property type="component" value="Unassembled WGS sequence"/>
</dbReference>
<dbReference type="OMA" id="WIHRERF"/>